<evidence type="ECO:0000256" key="4">
    <source>
        <dbReference type="ARBA" id="ARBA00035002"/>
    </source>
</evidence>
<dbReference type="Gene3D" id="1.10.287.110">
    <property type="entry name" value="DnaJ domain"/>
    <property type="match status" value="1"/>
</dbReference>
<dbReference type="GO" id="GO:0006914">
    <property type="term" value="P:autophagy"/>
    <property type="evidence" value="ECO:0007669"/>
    <property type="project" value="UniProtKB-KW"/>
</dbReference>
<evidence type="ECO:0000256" key="6">
    <source>
        <dbReference type="SAM" id="Phobius"/>
    </source>
</evidence>
<comment type="subcellular location">
    <subcellularLocation>
        <location evidence="1">Endoplasmic reticulum membrane</location>
        <topology evidence="1">Single-pass type IV membrane protein</topology>
    </subcellularLocation>
</comment>
<proteinExistence type="evidence at transcript level"/>
<keyword evidence="6" id="KW-0472">Membrane</keyword>
<dbReference type="Pfam" id="PF00226">
    <property type="entry name" value="DnaJ"/>
    <property type="match status" value="1"/>
</dbReference>
<dbReference type="EMBL" id="GANO01000409">
    <property type="protein sequence ID" value="JAB59462.1"/>
    <property type="molecule type" value="mRNA"/>
</dbReference>
<dbReference type="AlphaFoldDB" id="U5EYA9"/>
<keyword evidence="6" id="KW-0812">Transmembrane</keyword>
<organism evidence="8">
    <name type="scientific">Corethrella appendiculata</name>
    <dbReference type="NCBI Taxonomy" id="1370023"/>
    <lineage>
        <taxon>Eukaryota</taxon>
        <taxon>Metazoa</taxon>
        <taxon>Ecdysozoa</taxon>
        <taxon>Arthropoda</taxon>
        <taxon>Hexapoda</taxon>
        <taxon>Insecta</taxon>
        <taxon>Pterygota</taxon>
        <taxon>Neoptera</taxon>
        <taxon>Endopterygota</taxon>
        <taxon>Diptera</taxon>
        <taxon>Nematocera</taxon>
        <taxon>Culicoidea</taxon>
        <taxon>Chaoboridae</taxon>
        <taxon>Corethrella</taxon>
    </lineage>
</organism>
<evidence type="ECO:0000256" key="2">
    <source>
        <dbReference type="ARBA" id="ARBA00020921"/>
    </source>
</evidence>
<dbReference type="SMART" id="SM00271">
    <property type="entry name" value="DnaJ"/>
    <property type="match status" value="1"/>
</dbReference>
<reference evidence="8" key="1">
    <citation type="journal article" date="2014" name="Insect Biochem. Mol. Biol.">
        <title>An insight into the sialome of the frog biting fly, Corethrella appendiculata.</title>
        <authorList>
            <person name="Ribeiro J.M.C."/>
            <person name="Chagas A.C."/>
            <person name="Pham V.M."/>
            <person name="Lounibos L.P."/>
            <person name="Calvo E."/>
        </authorList>
    </citation>
    <scope>NUCLEOTIDE SEQUENCE</scope>
    <source>
        <tissue evidence="8">Salivary glands</tissue>
    </source>
</reference>
<dbReference type="Pfam" id="PF00085">
    <property type="entry name" value="Thioredoxin"/>
    <property type="match status" value="1"/>
</dbReference>
<keyword evidence="6" id="KW-1133">Transmembrane helix</keyword>
<dbReference type="CDD" id="cd06257">
    <property type="entry name" value="DnaJ"/>
    <property type="match status" value="1"/>
</dbReference>
<evidence type="ECO:0000313" key="8">
    <source>
        <dbReference type="EMBL" id="JAB59462.1"/>
    </source>
</evidence>
<dbReference type="GO" id="GO:0005789">
    <property type="term" value="C:endoplasmic reticulum membrane"/>
    <property type="evidence" value="ECO:0007669"/>
    <property type="project" value="UniProtKB-SubCell"/>
</dbReference>
<dbReference type="PRINTS" id="PR00625">
    <property type="entry name" value="JDOMAIN"/>
</dbReference>
<dbReference type="PANTHER" id="PTHR44303">
    <property type="entry name" value="DNAJ HOMOLOG SUBFAMILY C MEMBER 16"/>
    <property type="match status" value="1"/>
</dbReference>
<name>U5EYA9_9DIPT</name>
<dbReference type="InterPro" id="IPR036869">
    <property type="entry name" value="J_dom_sf"/>
</dbReference>
<evidence type="ECO:0000256" key="3">
    <source>
        <dbReference type="ARBA" id="ARBA00023006"/>
    </source>
</evidence>
<comment type="function">
    <text evidence="4">Plays an important role in regulating the size of autophagosomes during the formation process.</text>
</comment>
<dbReference type="SUPFAM" id="SSF46565">
    <property type="entry name" value="Chaperone J-domain"/>
    <property type="match status" value="1"/>
</dbReference>
<feature type="transmembrane region" description="Helical" evidence="6">
    <location>
        <begin position="12"/>
        <end position="31"/>
    </location>
</feature>
<dbReference type="InterPro" id="IPR018253">
    <property type="entry name" value="DnaJ_domain_CS"/>
</dbReference>
<dbReference type="InterPro" id="IPR052448">
    <property type="entry name" value="DnaJ_C16_autophagy_reg"/>
</dbReference>
<evidence type="ECO:0000256" key="5">
    <source>
        <dbReference type="ARBA" id="ARBA00035043"/>
    </source>
</evidence>
<sequence length="796" mass="92517">MKKNRIFHSLPFYCCSIFLIFILLIGFIAGAEDPYKILGINKHATLQDIRKAYKALAKEWHPDKKKDDPEAESKFVEIKQAYELLADTDRRKAYDLYGVTNEDESLYRKKADYSSYGRFSDPFEEFFGSHRFNFHDQDINLLHKLSITTKYYDTNILQKSHVTPQVLMFYNNLCFACTKAANPFKKMIDTLEPFGVTFATINAGYENQLVRRVGVHSLPCIVLVLDGHNYVYKDSVFAVQKLVDFIRQKLPYKMLPPIKDSNLDSFLNGWSDNRVRALVMEPRTQPRLRYLITAFHFRERVAFGFVQLNSKDTKSIQEKYKIHPSLDTLLIFNEDPSRPVASISMSDIPTQTLNNVISVNQYLALPRLSSQNMLEGVCPAEWNRPRKRLCVILVTENTDNHNNARQALRKIALESTYSPERVRFAYIYQEKQIEFISSLTEKNKISETLLRIVIIWRRDTKHIKYEWIHEIELQIDRNENETSDINYNNTKSKLDSTIQRLLRSSEALAYETEVKDLLDEHAKSLFIRVLNKIFITIEYVIDNLGQEHILPALSVLGTILFVLGAGYLMSYLVRIEEESIQKQGKSQPQPTDLFAGKTNPYVPELRLHELRAEKYNGLVRLLKPGCRTIVLLTDLQSRPKLIAPFHKAVWPYRKNKTLMFSHMLIEKGLSWYAELLRLSLSESRDMNINPRNCIGTVIALNGHRKYFCMYHAKHPESHRGAKRMIKMTRHLSSIPSDPEAGAFLGMDSDESETDTSEPKILLEENLLDGLSNWLDRLFEGTTHRYYINYWPDFTSK</sequence>
<feature type="domain" description="J" evidence="7">
    <location>
        <begin position="33"/>
        <end position="98"/>
    </location>
</feature>
<accession>U5EYA9</accession>
<dbReference type="Gene3D" id="3.40.30.10">
    <property type="entry name" value="Glutaredoxin"/>
    <property type="match status" value="1"/>
</dbReference>
<evidence type="ECO:0000256" key="1">
    <source>
        <dbReference type="ARBA" id="ARBA00004163"/>
    </source>
</evidence>
<dbReference type="InterPro" id="IPR013766">
    <property type="entry name" value="Thioredoxin_domain"/>
</dbReference>
<dbReference type="InterPro" id="IPR001623">
    <property type="entry name" value="DnaJ_domain"/>
</dbReference>
<dbReference type="SUPFAM" id="SSF52833">
    <property type="entry name" value="Thioredoxin-like"/>
    <property type="match status" value="1"/>
</dbReference>
<keyword evidence="3" id="KW-0072">Autophagy</keyword>
<protein>
    <recommendedName>
        <fullName evidence="2">DnaJ homolog subfamily C member 16</fullName>
    </recommendedName>
    <alternativeName>
        <fullName evidence="5">Endoplasmic reticulum DNA J domain-containing protein 8</fullName>
    </alternativeName>
</protein>
<dbReference type="PROSITE" id="PS50076">
    <property type="entry name" value="DNAJ_2"/>
    <property type="match status" value="1"/>
</dbReference>
<dbReference type="InterPro" id="IPR036249">
    <property type="entry name" value="Thioredoxin-like_sf"/>
</dbReference>
<dbReference type="PANTHER" id="PTHR44303:SF2">
    <property type="entry name" value="DNAJ HOMOLOG SUBFAMILY C MEMBER 16"/>
    <property type="match status" value="1"/>
</dbReference>
<evidence type="ECO:0000259" key="7">
    <source>
        <dbReference type="PROSITE" id="PS50076"/>
    </source>
</evidence>
<dbReference type="PROSITE" id="PS00636">
    <property type="entry name" value="DNAJ_1"/>
    <property type="match status" value="1"/>
</dbReference>